<comment type="caution">
    <text evidence="4">The sequence shown here is derived from an EMBL/GenBank/DDBJ whole genome shotgun (WGS) entry which is preliminary data.</text>
</comment>
<dbReference type="SUPFAM" id="SSF46689">
    <property type="entry name" value="Homeodomain-like"/>
    <property type="match status" value="1"/>
</dbReference>
<dbReference type="Gene3D" id="1.10.357.10">
    <property type="entry name" value="Tetracycline Repressor, domain 2"/>
    <property type="match status" value="1"/>
</dbReference>
<dbReference type="PROSITE" id="PS50977">
    <property type="entry name" value="HTH_TETR_2"/>
    <property type="match status" value="1"/>
</dbReference>
<keyword evidence="5" id="KW-1185">Reference proteome</keyword>
<reference evidence="4 5" key="1">
    <citation type="submission" date="2020-08" db="EMBL/GenBank/DDBJ databases">
        <title>A Genomic Blueprint of the Chicken Gut Microbiome.</title>
        <authorList>
            <person name="Gilroy R."/>
            <person name="Ravi A."/>
            <person name="Getino M."/>
            <person name="Pursley I."/>
            <person name="Horton D.L."/>
            <person name="Alikhan N.-F."/>
            <person name="Baker D."/>
            <person name="Gharbi K."/>
            <person name="Hall N."/>
            <person name="Watson M."/>
            <person name="Adriaenssens E.M."/>
            <person name="Foster-Nyarko E."/>
            <person name="Jarju S."/>
            <person name="Secka A."/>
            <person name="Antonio M."/>
            <person name="Oren A."/>
            <person name="Chaudhuri R."/>
            <person name="La Ragione R.M."/>
            <person name="Hildebrand F."/>
            <person name="Pallen M.J."/>
        </authorList>
    </citation>
    <scope>NUCLEOTIDE SEQUENCE [LARGE SCALE GENOMIC DNA]</scope>
    <source>
        <strain evidence="4 5">Sa4CUA7</strain>
    </source>
</reference>
<dbReference type="PRINTS" id="PR00455">
    <property type="entry name" value="HTHTETR"/>
</dbReference>
<dbReference type="InterPro" id="IPR050109">
    <property type="entry name" value="HTH-type_TetR-like_transc_reg"/>
</dbReference>
<dbReference type="PANTHER" id="PTHR30055">
    <property type="entry name" value="HTH-TYPE TRANSCRIPTIONAL REGULATOR RUTR"/>
    <property type="match status" value="1"/>
</dbReference>
<sequence length="205" mass="22753">MESDVKTPVSSYRQEQAEATKIRIAESAQRLFASEGYGATSMDAIARAAGVANRTVYAAFGAKREILNLICERWLERAGARRLADEILTEPHPLLRLRGAAHWLTVLYSTDFDVVRILDAAIDEDAETRTLLRSKLRGRNRLMDRLISSVESRLAVPVADAQALFRAYAAPGVYGELVVNSGWSVERFEQWLADALVTQCVPDAD</sequence>
<evidence type="ECO:0000313" key="4">
    <source>
        <dbReference type="EMBL" id="MBD7957759.1"/>
    </source>
</evidence>
<protein>
    <submittedName>
        <fullName evidence="4">TetR/AcrR family transcriptional regulator</fullName>
    </submittedName>
</protein>
<evidence type="ECO:0000256" key="1">
    <source>
        <dbReference type="ARBA" id="ARBA00023125"/>
    </source>
</evidence>
<name>A0ABR8S2R9_9MICO</name>
<evidence type="ECO:0000313" key="5">
    <source>
        <dbReference type="Proteomes" id="UP000648352"/>
    </source>
</evidence>
<evidence type="ECO:0000256" key="2">
    <source>
        <dbReference type="PROSITE-ProRule" id="PRU00335"/>
    </source>
</evidence>
<accession>A0ABR8S2R9</accession>
<dbReference type="InterPro" id="IPR009057">
    <property type="entry name" value="Homeodomain-like_sf"/>
</dbReference>
<evidence type="ECO:0000259" key="3">
    <source>
        <dbReference type="PROSITE" id="PS50977"/>
    </source>
</evidence>
<proteinExistence type="predicted"/>
<feature type="domain" description="HTH tetR-type" evidence="3">
    <location>
        <begin position="18"/>
        <end position="78"/>
    </location>
</feature>
<dbReference type="PROSITE" id="PS01081">
    <property type="entry name" value="HTH_TETR_1"/>
    <property type="match status" value="1"/>
</dbReference>
<keyword evidence="1 2" id="KW-0238">DNA-binding</keyword>
<dbReference type="InterPro" id="IPR001647">
    <property type="entry name" value="HTH_TetR"/>
</dbReference>
<gene>
    <name evidence="4" type="ORF">H9651_08920</name>
</gene>
<dbReference type="Proteomes" id="UP000648352">
    <property type="component" value="Unassembled WGS sequence"/>
</dbReference>
<dbReference type="InterPro" id="IPR023772">
    <property type="entry name" value="DNA-bd_HTH_TetR-type_CS"/>
</dbReference>
<feature type="DNA-binding region" description="H-T-H motif" evidence="2">
    <location>
        <begin position="41"/>
        <end position="60"/>
    </location>
</feature>
<dbReference type="EMBL" id="JACSQP010000004">
    <property type="protein sequence ID" value="MBD7957759.1"/>
    <property type="molecule type" value="Genomic_DNA"/>
</dbReference>
<dbReference type="RefSeq" id="WP_191718921.1">
    <property type="nucleotide sequence ID" value="NZ_JACSQP010000004.1"/>
</dbReference>
<organism evidence="4 5">
    <name type="scientific">Microbacterium pullorum</name>
    <dbReference type="NCBI Taxonomy" id="2762236"/>
    <lineage>
        <taxon>Bacteria</taxon>
        <taxon>Bacillati</taxon>
        <taxon>Actinomycetota</taxon>
        <taxon>Actinomycetes</taxon>
        <taxon>Micrococcales</taxon>
        <taxon>Microbacteriaceae</taxon>
        <taxon>Microbacterium</taxon>
    </lineage>
</organism>
<dbReference type="Pfam" id="PF00440">
    <property type="entry name" value="TetR_N"/>
    <property type="match status" value="1"/>
</dbReference>
<dbReference type="PANTHER" id="PTHR30055:SF209">
    <property type="entry name" value="POSSIBLE TRANSCRIPTIONAL REGULATORY PROTEIN (PROBABLY TETR-FAMILY)"/>
    <property type="match status" value="1"/>
</dbReference>